<dbReference type="PANTHER" id="PTHR42852">
    <property type="entry name" value="THIOL:DISULFIDE INTERCHANGE PROTEIN DSBE"/>
    <property type="match status" value="1"/>
</dbReference>
<dbReference type="GO" id="GO:0017004">
    <property type="term" value="P:cytochrome complex assembly"/>
    <property type="evidence" value="ECO:0007669"/>
    <property type="project" value="UniProtKB-KW"/>
</dbReference>
<keyword evidence="4" id="KW-0676">Redox-active center</keyword>
<dbReference type="STRING" id="475255.SAMN04488101_11378"/>
<dbReference type="CDD" id="cd02966">
    <property type="entry name" value="TlpA_like_family"/>
    <property type="match status" value="1"/>
</dbReference>
<dbReference type="SUPFAM" id="SSF52833">
    <property type="entry name" value="Thioredoxin-like"/>
    <property type="match status" value="1"/>
</dbReference>
<dbReference type="EMBL" id="FWYB01000013">
    <property type="protein sequence ID" value="SMD10324.1"/>
    <property type="molecule type" value="Genomic_DNA"/>
</dbReference>
<feature type="chain" id="PRO_5012213106" evidence="5">
    <location>
        <begin position="19"/>
        <end position="380"/>
    </location>
</feature>
<protein>
    <submittedName>
        <fullName evidence="7">Peroxiredoxin</fullName>
    </submittedName>
</protein>
<dbReference type="AlphaFoldDB" id="A0A1W2EKY7"/>
<dbReference type="GO" id="GO:0016209">
    <property type="term" value="F:antioxidant activity"/>
    <property type="evidence" value="ECO:0007669"/>
    <property type="project" value="InterPro"/>
</dbReference>
<dbReference type="OrthoDB" id="750178at2"/>
<keyword evidence="2" id="KW-0201">Cytochrome c-type biogenesis</keyword>
<evidence type="ECO:0000256" key="1">
    <source>
        <dbReference type="ARBA" id="ARBA00004196"/>
    </source>
</evidence>
<dbReference type="Gene3D" id="3.40.30.10">
    <property type="entry name" value="Glutaredoxin"/>
    <property type="match status" value="1"/>
</dbReference>
<comment type="subcellular location">
    <subcellularLocation>
        <location evidence="1">Cell envelope</location>
    </subcellularLocation>
</comment>
<dbReference type="InterPro" id="IPR025380">
    <property type="entry name" value="DUF4369"/>
</dbReference>
<proteinExistence type="predicted"/>
<sequence length="380" mass="41713">MKLKLLIAIAIAPFMAIAQKPDFTITGKIGNLNAPAKIYIDYSSEGKGKSDSATFVNGTFKFTGNIAGIASSRMTLSREGIRDKEIYGTKGLGDVIYVSFGKENIQINSADSLYNARWTGSKVYNELQAFDKEVGPTVMTVHHNANVAISRATPEQQKDSLYFKSLDKQVQAFRKSRGEKMLAFAKVNPDSYFALQALSESVSGYGIKSDVILPLFNKLSEPLRLSYTGQGLYKILNSTTVTALGSKAPDFTQKDVNGKAVSLSDFKGKYVLVEFWASWCSPCRAESPNLLKQYAVYKDKGFEILGVSVDHDKAKWIEAIKKDGLTWPQVSDLKGWESDARKVYGISGVPANFLIAPDGKIIGSHLMGEVLNKKLAELLN</sequence>
<dbReference type="InterPro" id="IPR013766">
    <property type="entry name" value="Thioredoxin_domain"/>
</dbReference>
<dbReference type="GO" id="GO:0030313">
    <property type="term" value="C:cell envelope"/>
    <property type="evidence" value="ECO:0007669"/>
    <property type="project" value="UniProtKB-SubCell"/>
</dbReference>
<dbReference type="Pfam" id="PF14289">
    <property type="entry name" value="DUF4369"/>
    <property type="match status" value="1"/>
</dbReference>
<accession>A0A1W2EKY7</accession>
<evidence type="ECO:0000259" key="6">
    <source>
        <dbReference type="PROSITE" id="PS51352"/>
    </source>
</evidence>
<dbReference type="Pfam" id="PF00578">
    <property type="entry name" value="AhpC-TSA"/>
    <property type="match status" value="1"/>
</dbReference>
<dbReference type="PANTHER" id="PTHR42852:SF6">
    <property type="entry name" value="THIOL:DISULFIDE INTERCHANGE PROTEIN DSBE"/>
    <property type="match status" value="1"/>
</dbReference>
<evidence type="ECO:0000256" key="5">
    <source>
        <dbReference type="SAM" id="SignalP"/>
    </source>
</evidence>
<reference evidence="7 8" key="1">
    <citation type="submission" date="2017-04" db="EMBL/GenBank/DDBJ databases">
        <authorList>
            <person name="Afonso C.L."/>
            <person name="Miller P.J."/>
            <person name="Scott M.A."/>
            <person name="Spackman E."/>
            <person name="Goraichik I."/>
            <person name="Dimitrov K.M."/>
            <person name="Suarez D.L."/>
            <person name="Swayne D.E."/>
        </authorList>
    </citation>
    <scope>NUCLEOTIDE SEQUENCE [LARGE SCALE GENOMIC DNA]</scope>
    <source>
        <strain evidence="7 8">DSM 19625</strain>
    </source>
</reference>
<organism evidence="7 8">
    <name type="scientific">Pedobacter nyackensis</name>
    <dbReference type="NCBI Taxonomy" id="475255"/>
    <lineage>
        <taxon>Bacteria</taxon>
        <taxon>Pseudomonadati</taxon>
        <taxon>Bacteroidota</taxon>
        <taxon>Sphingobacteriia</taxon>
        <taxon>Sphingobacteriales</taxon>
        <taxon>Sphingobacteriaceae</taxon>
        <taxon>Pedobacter</taxon>
    </lineage>
</organism>
<evidence type="ECO:0000313" key="7">
    <source>
        <dbReference type="EMBL" id="SMD10324.1"/>
    </source>
</evidence>
<evidence type="ECO:0000256" key="3">
    <source>
        <dbReference type="ARBA" id="ARBA00023157"/>
    </source>
</evidence>
<dbReference type="Proteomes" id="UP000192678">
    <property type="component" value="Unassembled WGS sequence"/>
</dbReference>
<evidence type="ECO:0000313" key="8">
    <source>
        <dbReference type="Proteomes" id="UP000192678"/>
    </source>
</evidence>
<dbReference type="RefSeq" id="WP_084291217.1">
    <property type="nucleotide sequence ID" value="NZ_FWYB01000013.1"/>
</dbReference>
<dbReference type="GO" id="GO:0016491">
    <property type="term" value="F:oxidoreductase activity"/>
    <property type="evidence" value="ECO:0007669"/>
    <property type="project" value="InterPro"/>
</dbReference>
<gene>
    <name evidence="7" type="ORF">SAMN04488101_11378</name>
</gene>
<dbReference type="PROSITE" id="PS51352">
    <property type="entry name" value="THIOREDOXIN_2"/>
    <property type="match status" value="1"/>
</dbReference>
<keyword evidence="5" id="KW-0732">Signal</keyword>
<evidence type="ECO:0000256" key="4">
    <source>
        <dbReference type="ARBA" id="ARBA00023284"/>
    </source>
</evidence>
<keyword evidence="3" id="KW-1015">Disulfide bond</keyword>
<dbReference type="InterPro" id="IPR000866">
    <property type="entry name" value="AhpC/TSA"/>
</dbReference>
<feature type="domain" description="Thioredoxin" evidence="6">
    <location>
        <begin position="242"/>
        <end position="380"/>
    </location>
</feature>
<evidence type="ECO:0000256" key="2">
    <source>
        <dbReference type="ARBA" id="ARBA00022748"/>
    </source>
</evidence>
<feature type="signal peptide" evidence="5">
    <location>
        <begin position="1"/>
        <end position="18"/>
    </location>
</feature>
<keyword evidence="8" id="KW-1185">Reference proteome</keyword>
<dbReference type="InterPro" id="IPR036249">
    <property type="entry name" value="Thioredoxin-like_sf"/>
</dbReference>
<dbReference type="InterPro" id="IPR050553">
    <property type="entry name" value="Thioredoxin_ResA/DsbE_sf"/>
</dbReference>
<name>A0A1W2EKY7_9SPHI</name>